<dbReference type="AlphaFoldDB" id="B7VP80"/>
<dbReference type="NCBIfam" id="NF038319">
    <property type="entry name" value="DISARM_DrmC_I"/>
    <property type="match status" value="1"/>
</dbReference>
<feature type="domain" description="PLD phosphodiesterase" evidence="1">
    <location>
        <begin position="194"/>
        <end position="221"/>
    </location>
</feature>
<evidence type="ECO:0000313" key="2">
    <source>
        <dbReference type="EMBL" id="CAV18829.1"/>
    </source>
</evidence>
<dbReference type="GO" id="GO:0032049">
    <property type="term" value="P:cardiolipin biosynthetic process"/>
    <property type="evidence" value="ECO:0007669"/>
    <property type="project" value="UniProtKB-ARBA"/>
</dbReference>
<dbReference type="InterPro" id="IPR025202">
    <property type="entry name" value="PLD-like_dom"/>
</dbReference>
<dbReference type="Pfam" id="PF13091">
    <property type="entry name" value="PLDc_2"/>
    <property type="match status" value="1"/>
</dbReference>
<protein>
    <submittedName>
        <fullName evidence="2">Phospholipase protein</fullName>
    </submittedName>
</protein>
<sequence length="383" mass="42950">MLMDDLLRCIYDVVKGQHFDKIKSLSKKIKVTESIDSFVLKGFFNAEASNDALNSLLSAWKNSSCTSEELAAMILGASYALSKQREHESTELVWTGPDSNLFPVRRSEQVLLDIINSAQQTLFVVSFVLVNIPNVEQALKQAITRGVQVRMLLESEDKESSSVFLKTLERLHTNIPNIQLYVWPRENREKYQSGFARVHAKCAVADRRGAFITSANLTEAALDRNIEMGINIEGGSIPADICSQLNSMINSKEIIPYTQSVMTIKKSSNLTGKSVISLGEAPEALEKSEYVSIEFDNQKTGFKDVREFIRCDSNQGKPKAGSLVIISFAGKLYLGNYRWNKQQNITDGQQYYLVTLKGFGSTEKVKINESEWLDFMPLAMEVI</sequence>
<proteinExistence type="predicted"/>
<dbReference type="CDD" id="cd09132">
    <property type="entry name" value="PLDc_unchar4"/>
    <property type="match status" value="1"/>
</dbReference>
<dbReference type="GO" id="GO:0030572">
    <property type="term" value="F:phosphatidyltransferase activity"/>
    <property type="evidence" value="ECO:0007669"/>
    <property type="project" value="UniProtKB-ARBA"/>
</dbReference>
<dbReference type="PANTHER" id="PTHR21248:SF22">
    <property type="entry name" value="PHOSPHOLIPASE D"/>
    <property type="match status" value="1"/>
</dbReference>
<dbReference type="PANTHER" id="PTHR21248">
    <property type="entry name" value="CARDIOLIPIN SYNTHASE"/>
    <property type="match status" value="1"/>
</dbReference>
<dbReference type="InterPro" id="IPR047955">
    <property type="entry name" value="DrmC-like"/>
</dbReference>
<dbReference type="STRING" id="575788.VS_1644"/>
<evidence type="ECO:0000259" key="1">
    <source>
        <dbReference type="PROSITE" id="PS50035"/>
    </source>
</evidence>
<name>B7VP80_VIBA3</name>
<dbReference type="PROSITE" id="PS50035">
    <property type="entry name" value="PLD"/>
    <property type="match status" value="1"/>
</dbReference>
<dbReference type="eggNOG" id="COG1502">
    <property type="taxonomic scope" value="Bacteria"/>
</dbReference>
<dbReference type="Proteomes" id="UP000009100">
    <property type="component" value="Chromosome 1"/>
</dbReference>
<dbReference type="InterPro" id="IPR001736">
    <property type="entry name" value="PLipase_D/transphosphatidylase"/>
</dbReference>
<organism evidence="2 3">
    <name type="scientific">Vibrio atlanticus (strain LGP32)</name>
    <name type="common">Vibrio splendidus (strain Mel32)</name>
    <dbReference type="NCBI Taxonomy" id="575788"/>
    <lineage>
        <taxon>Bacteria</taxon>
        <taxon>Pseudomonadati</taxon>
        <taxon>Pseudomonadota</taxon>
        <taxon>Gammaproteobacteria</taxon>
        <taxon>Vibrionales</taxon>
        <taxon>Vibrionaceae</taxon>
        <taxon>Vibrio</taxon>
    </lineage>
</organism>
<dbReference type="EMBL" id="FM954972">
    <property type="protein sequence ID" value="CAV18829.1"/>
    <property type="molecule type" value="Genomic_DNA"/>
</dbReference>
<accession>B7VP80</accession>
<dbReference type="Gene3D" id="3.30.870.10">
    <property type="entry name" value="Endonuclease Chain A"/>
    <property type="match status" value="1"/>
</dbReference>
<dbReference type="SUPFAM" id="SSF56024">
    <property type="entry name" value="Phospholipase D/nuclease"/>
    <property type="match status" value="1"/>
</dbReference>
<reference evidence="2 3" key="1">
    <citation type="submission" date="2009-02" db="EMBL/GenBank/DDBJ databases">
        <title>Vibrio splendidus str. LGP32 complete genome.</title>
        <authorList>
            <person name="Mazel D."/>
            <person name="Le Roux F."/>
        </authorList>
    </citation>
    <scope>NUCLEOTIDE SEQUENCE [LARGE SCALE GENOMIC DNA]</scope>
    <source>
        <strain evidence="2 3">LGP32</strain>
    </source>
</reference>
<gene>
    <name evidence="2" type="ordered locus">VS_1644</name>
</gene>
<dbReference type="HOGENOM" id="CLU_721496_0_0_6"/>
<evidence type="ECO:0000313" key="3">
    <source>
        <dbReference type="Proteomes" id="UP000009100"/>
    </source>
</evidence>
<dbReference type="KEGG" id="vsp:VS_1644"/>